<dbReference type="Proteomes" id="UP000050525">
    <property type="component" value="Unassembled WGS sequence"/>
</dbReference>
<organism evidence="1 2">
    <name type="scientific">Alligator mississippiensis</name>
    <name type="common">American alligator</name>
    <dbReference type="NCBI Taxonomy" id="8496"/>
    <lineage>
        <taxon>Eukaryota</taxon>
        <taxon>Metazoa</taxon>
        <taxon>Chordata</taxon>
        <taxon>Craniata</taxon>
        <taxon>Vertebrata</taxon>
        <taxon>Euteleostomi</taxon>
        <taxon>Archelosauria</taxon>
        <taxon>Archosauria</taxon>
        <taxon>Crocodylia</taxon>
        <taxon>Alligatoridae</taxon>
        <taxon>Alligatorinae</taxon>
        <taxon>Alligator</taxon>
    </lineage>
</organism>
<name>A0A151M248_ALLMI</name>
<protein>
    <submittedName>
        <fullName evidence="1">Uncharacterized protein</fullName>
    </submittedName>
</protein>
<keyword evidence="2" id="KW-1185">Reference proteome</keyword>
<gene>
    <name evidence="1" type="ORF">Y1Q_0014819</name>
</gene>
<evidence type="ECO:0000313" key="2">
    <source>
        <dbReference type="Proteomes" id="UP000050525"/>
    </source>
</evidence>
<reference evidence="1 2" key="1">
    <citation type="journal article" date="2012" name="Genome Biol.">
        <title>Sequencing three crocodilian genomes to illuminate the evolution of archosaurs and amniotes.</title>
        <authorList>
            <person name="St John J.A."/>
            <person name="Braun E.L."/>
            <person name="Isberg S.R."/>
            <person name="Miles L.G."/>
            <person name="Chong A.Y."/>
            <person name="Gongora J."/>
            <person name="Dalzell P."/>
            <person name="Moran C."/>
            <person name="Bed'hom B."/>
            <person name="Abzhanov A."/>
            <person name="Burgess S.C."/>
            <person name="Cooksey A.M."/>
            <person name="Castoe T.A."/>
            <person name="Crawford N.G."/>
            <person name="Densmore L.D."/>
            <person name="Drew J.C."/>
            <person name="Edwards S.V."/>
            <person name="Faircloth B.C."/>
            <person name="Fujita M.K."/>
            <person name="Greenwold M.J."/>
            <person name="Hoffmann F.G."/>
            <person name="Howard J.M."/>
            <person name="Iguchi T."/>
            <person name="Janes D.E."/>
            <person name="Khan S.Y."/>
            <person name="Kohno S."/>
            <person name="de Koning A.J."/>
            <person name="Lance S.L."/>
            <person name="McCarthy F.M."/>
            <person name="McCormack J.E."/>
            <person name="Merchant M.E."/>
            <person name="Peterson D.G."/>
            <person name="Pollock D.D."/>
            <person name="Pourmand N."/>
            <person name="Raney B.J."/>
            <person name="Roessler K.A."/>
            <person name="Sanford J.R."/>
            <person name="Sawyer R.H."/>
            <person name="Schmidt C.J."/>
            <person name="Triplett E.W."/>
            <person name="Tuberville T.D."/>
            <person name="Venegas-Anaya M."/>
            <person name="Howard J.T."/>
            <person name="Jarvis E.D."/>
            <person name="Guillette L.J.Jr."/>
            <person name="Glenn T.C."/>
            <person name="Green R.E."/>
            <person name="Ray D.A."/>
        </authorList>
    </citation>
    <scope>NUCLEOTIDE SEQUENCE [LARGE SCALE GENOMIC DNA]</scope>
    <source>
        <strain evidence="1">KSC_2009_1</strain>
    </source>
</reference>
<evidence type="ECO:0000313" key="1">
    <source>
        <dbReference type="EMBL" id="KYO18560.1"/>
    </source>
</evidence>
<dbReference type="AlphaFoldDB" id="A0A151M248"/>
<dbReference type="EMBL" id="AKHW03006807">
    <property type="protein sequence ID" value="KYO18560.1"/>
    <property type="molecule type" value="Genomic_DNA"/>
</dbReference>
<accession>A0A151M248</accession>
<comment type="caution">
    <text evidence="1">The sequence shown here is derived from an EMBL/GenBank/DDBJ whole genome shotgun (WGS) entry which is preliminary data.</text>
</comment>
<proteinExistence type="predicted"/>
<sequence length="89" mass="10452">MSCVRTTGRTRYWFPQKSLVAVSGFRHRIRRICNPGRITNQNSKRKEHDTTELTLPWIWRDVFLLAYLQSTYSPDDPALSPDMPVLTAW</sequence>